<dbReference type="InterPro" id="IPR056948">
    <property type="entry name" value="PNGaseA_N"/>
</dbReference>
<evidence type="ECO:0000259" key="1">
    <source>
        <dbReference type="Pfam" id="PF12222"/>
    </source>
</evidence>
<reference evidence="2 3" key="1">
    <citation type="submission" date="2018-07" db="EMBL/GenBank/DDBJ databases">
        <authorList>
            <person name="Ye Y."/>
        </authorList>
    </citation>
    <scope>NUCLEOTIDE SEQUENCE [LARGE SCALE GENOMIC DNA]</scope>
    <source>
        <strain evidence="3">H14(2018)</strain>
    </source>
</reference>
<name>A0A6N3K4J0_9ACTN</name>
<evidence type="ECO:0000313" key="2">
    <source>
        <dbReference type="EMBL" id="AXH91514.1"/>
    </source>
</evidence>
<dbReference type="Pfam" id="PF12222">
    <property type="entry name" value="PNGaseA"/>
    <property type="match status" value="1"/>
</dbReference>
<dbReference type="AlphaFoldDB" id="A0A6N3K4J0"/>
<dbReference type="Proteomes" id="UP000253958">
    <property type="component" value="Chromosome"/>
</dbReference>
<sequence length="252" mass="27258">MSAGRRRLRGVWYGTTSPDAGYSCGTSADGPYRKAQVLLDDHIAGISVPYPYIYTGGWSNPFLWYAIPAPRAFNIQAIRYDRTRSWGCPPTVRAPPDAGADDRGAGRPVGLGHADELPGVARLPQHADHRTAQPPAWRAAQRRDSYVEGDTHQVDVDAAHRFRTVGWLDTSHGRVVTTVEQALANQNEHYWGSDERPDAQQVTWTDTSTVTVSRPGAPGRTAPATTGSNGRTVLSVGERGRVAAVVCCSDGP</sequence>
<dbReference type="InterPro" id="IPR021102">
    <property type="entry name" value="PNGase_A"/>
</dbReference>
<gene>
    <name evidence="2" type="ORF">DVH21_17170</name>
</gene>
<dbReference type="EMBL" id="CP031263">
    <property type="protein sequence ID" value="AXH91514.1"/>
    <property type="molecule type" value="Genomic_DNA"/>
</dbReference>
<protein>
    <recommendedName>
        <fullName evidence="1">Peptide N-acetyl-beta-D-glucosaminyl asparaginase amidase A N-terminal domain-containing protein</fullName>
    </recommendedName>
</protein>
<feature type="domain" description="Peptide N-acetyl-beta-D-glucosaminyl asparaginase amidase A N-terminal" evidence="1">
    <location>
        <begin position="26"/>
        <end position="81"/>
    </location>
</feature>
<accession>A0A6N3K4J0</accession>
<dbReference type="PANTHER" id="PTHR31104">
    <property type="entry name" value="PEPTIDE-N4-(N-ACETYL-BETA-GLUCOSAMINYL)ASPARAGINE AMIDASE A PROTEIN"/>
    <property type="match status" value="1"/>
</dbReference>
<dbReference type="RefSeq" id="WP_114919814.1">
    <property type="nucleotide sequence ID" value="NZ_CP031263.1"/>
</dbReference>
<organism evidence="2 3">
    <name type="scientific">Micromonospora aurantiaca</name>
    <name type="common">nom. illeg.</name>
    <dbReference type="NCBI Taxonomy" id="47850"/>
    <lineage>
        <taxon>Bacteria</taxon>
        <taxon>Bacillati</taxon>
        <taxon>Actinomycetota</taxon>
        <taxon>Actinomycetes</taxon>
        <taxon>Micromonosporales</taxon>
        <taxon>Micromonosporaceae</taxon>
        <taxon>Micromonospora</taxon>
    </lineage>
</organism>
<reference evidence="2 3" key="2">
    <citation type="submission" date="2018-08" db="EMBL/GenBank/DDBJ databases">
        <title>Streptomyces kandeliansis sp. nov., an endophytic bacterium isolated from mangrove plant.</title>
        <authorList>
            <person name="Wang R."/>
        </authorList>
    </citation>
    <scope>NUCLEOTIDE SEQUENCE [LARGE SCALE GENOMIC DNA]</scope>
    <source>
        <strain evidence="3">H14(2018)</strain>
    </source>
</reference>
<proteinExistence type="predicted"/>
<evidence type="ECO:0000313" key="3">
    <source>
        <dbReference type="Proteomes" id="UP000253958"/>
    </source>
</evidence>